<evidence type="ECO:0000313" key="6">
    <source>
        <dbReference type="Proteomes" id="UP001159363"/>
    </source>
</evidence>
<organism evidence="5 6">
    <name type="scientific">Dryococelus australis</name>
    <dbReference type="NCBI Taxonomy" id="614101"/>
    <lineage>
        <taxon>Eukaryota</taxon>
        <taxon>Metazoa</taxon>
        <taxon>Ecdysozoa</taxon>
        <taxon>Arthropoda</taxon>
        <taxon>Hexapoda</taxon>
        <taxon>Insecta</taxon>
        <taxon>Pterygota</taxon>
        <taxon>Neoptera</taxon>
        <taxon>Polyneoptera</taxon>
        <taxon>Phasmatodea</taxon>
        <taxon>Verophasmatodea</taxon>
        <taxon>Anareolatae</taxon>
        <taxon>Phasmatidae</taxon>
        <taxon>Eurycanthinae</taxon>
        <taxon>Dryococelus</taxon>
    </lineage>
</organism>
<dbReference type="Pfam" id="PF05199">
    <property type="entry name" value="GMC_oxred_C"/>
    <property type="match status" value="1"/>
</dbReference>
<evidence type="ECO:0000259" key="3">
    <source>
        <dbReference type="Pfam" id="PF00732"/>
    </source>
</evidence>
<comment type="caution">
    <text evidence="5">The sequence shown here is derived from an EMBL/GenBank/DDBJ whole genome shotgun (WGS) entry which is preliminary data.</text>
</comment>
<dbReference type="Proteomes" id="UP001159363">
    <property type="component" value="Chromosome 10"/>
</dbReference>
<dbReference type="PANTHER" id="PTHR11552:SF227">
    <property type="entry name" value="GLUCOSE DEHYDROGENASE [FAD, QUINONE]-LIKE PROTEIN"/>
    <property type="match status" value="1"/>
</dbReference>
<dbReference type="PANTHER" id="PTHR11552">
    <property type="entry name" value="GLUCOSE-METHANOL-CHOLINE GMC OXIDOREDUCTASE"/>
    <property type="match status" value="1"/>
</dbReference>
<proteinExistence type="inferred from homology"/>
<feature type="domain" description="Glucose-methanol-choline oxidoreductase N-terminal" evidence="3">
    <location>
        <begin position="53"/>
        <end position="329"/>
    </location>
</feature>
<dbReference type="Gene3D" id="3.50.50.60">
    <property type="entry name" value="FAD/NAD(P)-binding domain"/>
    <property type="match status" value="1"/>
</dbReference>
<gene>
    <name evidence="5" type="ORF">PR048_026334</name>
</gene>
<dbReference type="SUPFAM" id="SSF51905">
    <property type="entry name" value="FAD/NAD(P)-binding domain"/>
    <property type="match status" value="1"/>
</dbReference>
<comment type="similarity">
    <text evidence="1">Belongs to the GMC oxidoreductase family.</text>
</comment>
<name>A0ABQ9GL23_9NEOP</name>
<keyword evidence="6" id="KW-1185">Reference proteome</keyword>
<evidence type="ECO:0000259" key="4">
    <source>
        <dbReference type="Pfam" id="PF05199"/>
    </source>
</evidence>
<sequence>MLEVTQEIASQGSGNSSKSPSKARPSACFWILTFIATCNVSARLGDSSHDDFVIVGAESAGSVLANRLTEIPHWDVLLVEAGGEPPDWSLVPAYWRFAELPEGGISWDYRSVPSSEACGGNGCICRGGKCLGGSSSTNAMFYLRGSRGYYDQLERTGNKGWGYEDVLPYFIKSERNGDPHLASTRYHGSNGLLNVENFRHQDDNTLAIFQAVKELGLPETDINGEHLVGVMMVQMTNHNGQRRNTNSAFLKTAKTRPNLHILSNSHVSKILFHKKNEAYGIEYLISSNAHRAFASKEIIISAGTIGSLINSTTFNFQDLPVGLTFQYHPAVHAVVYKPRNSYNIPDTREVYADLLKYLQSREGPLTTLGTFQLSAYFPSESSTTDDEDSDLEIAFQSFFINGRIARLYQINSTDPLEQPLIQPNFLQKEADVQVLLRSVNYSLELLNTTTLQNLGFEADKTPLRGCEDHMWGTEVYWRYPKAVVNPLLQVNGIDNLRVIDASILPFPISGHTNAAAIMIGEKGADMIKYKWA</sequence>
<evidence type="ECO:0000313" key="5">
    <source>
        <dbReference type="EMBL" id="KAJ8872720.1"/>
    </source>
</evidence>
<dbReference type="Pfam" id="PF00732">
    <property type="entry name" value="GMC_oxred_N"/>
    <property type="match status" value="1"/>
</dbReference>
<dbReference type="SUPFAM" id="SSF54373">
    <property type="entry name" value="FAD-linked reductases, C-terminal domain"/>
    <property type="match status" value="1"/>
</dbReference>
<feature type="region of interest" description="Disordered" evidence="2">
    <location>
        <begin position="1"/>
        <end position="22"/>
    </location>
</feature>
<accession>A0ABQ9GL23</accession>
<reference evidence="5 6" key="1">
    <citation type="submission" date="2023-02" db="EMBL/GenBank/DDBJ databases">
        <title>LHISI_Scaffold_Assembly.</title>
        <authorList>
            <person name="Stuart O.P."/>
            <person name="Cleave R."/>
            <person name="Magrath M.J.L."/>
            <person name="Mikheyev A.S."/>
        </authorList>
    </citation>
    <scope>NUCLEOTIDE SEQUENCE [LARGE SCALE GENOMIC DNA]</scope>
    <source>
        <strain evidence="5">Daus_M_001</strain>
        <tissue evidence="5">Leg muscle</tissue>
    </source>
</reference>
<dbReference type="EMBL" id="JARBHB010000011">
    <property type="protein sequence ID" value="KAJ8872720.1"/>
    <property type="molecule type" value="Genomic_DNA"/>
</dbReference>
<feature type="compositionally biased region" description="Low complexity" evidence="2">
    <location>
        <begin position="10"/>
        <end position="22"/>
    </location>
</feature>
<evidence type="ECO:0000256" key="1">
    <source>
        <dbReference type="ARBA" id="ARBA00010790"/>
    </source>
</evidence>
<dbReference type="InterPro" id="IPR012132">
    <property type="entry name" value="GMC_OxRdtase"/>
</dbReference>
<dbReference type="Gene3D" id="3.30.560.10">
    <property type="entry name" value="Glucose Oxidase, domain 3"/>
    <property type="match status" value="1"/>
</dbReference>
<dbReference type="InterPro" id="IPR007867">
    <property type="entry name" value="GMC_OxRtase_C"/>
</dbReference>
<dbReference type="InterPro" id="IPR036188">
    <property type="entry name" value="FAD/NAD-bd_sf"/>
</dbReference>
<dbReference type="InterPro" id="IPR000172">
    <property type="entry name" value="GMC_OxRdtase_N"/>
</dbReference>
<evidence type="ECO:0000256" key="2">
    <source>
        <dbReference type="SAM" id="MobiDB-lite"/>
    </source>
</evidence>
<dbReference type="PIRSF" id="PIRSF000137">
    <property type="entry name" value="Alcohol_oxidase"/>
    <property type="match status" value="1"/>
</dbReference>
<protein>
    <submittedName>
        <fullName evidence="5">Uncharacterized protein</fullName>
    </submittedName>
</protein>
<feature type="domain" description="Glucose-methanol-choline oxidoreductase C-terminal" evidence="4">
    <location>
        <begin position="410"/>
        <end position="520"/>
    </location>
</feature>